<evidence type="ECO:0000313" key="1">
    <source>
        <dbReference type="EnsemblMetazoa" id="Aqu2.1.33278_001"/>
    </source>
</evidence>
<organism evidence="1">
    <name type="scientific">Amphimedon queenslandica</name>
    <name type="common">Sponge</name>
    <dbReference type="NCBI Taxonomy" id="400682"/>
    <lineage>
        <taxon>Eukaryota</taxon>
        <taxon>Metazoa</taxon>
        <taxon>Porifera</taxon>
        <taxon>Demospongiae</taxon>
        <taxon>Heteroscleromorpha</taxon>
        <taxon>Haplosclerida</taxon>
        <taxon>Niphatidae</taxon>
        <taxon>Amphimedon</taxon>
    </lineage>
</organism>
<accession>A0A1X7UZS8</accession>
<name>A0A1X7UZS8_AMPQE</name>
<proteinExistence type="predicted"/>
<reference evidence="1" key="1">
    <citation type="submission" date="2017-05" db="UniProtKB">
        <authorList>
            <consortium name="EnsemblMetazoa"/>
        </authorList>
    </citation>
    <scope>IDENTIFICATION</scope>
</reference>
<dbReference type="InParanoid" id="A0A1X7UZS8"/>
<dbReference type="AlphaFoldDB" id="A0A1X7UZS8"/>
<dbReference type="EnsemblMetazoa" id="Aqu2.1.33278_001">
    <property type="protein sequence ID" value="Aqu2.1.33278_001"/>
    <property type="gene ID" value="Aqu2.1.33278"/>
</dbReference>
<protein>
    <submittedName>
        <fullName evidence="1">Uncharacterized protein</fullName>
    </submittedName>
</protein>
<sequence length="77" mass="9178">MIFYIKQVMKVLAWHKDYNVVLEASEFTLLAFDVSFYYYALQLYYTVGGASFQLHRFHIVMVLAIEYINMIQGYNSF</sequence>